<feature type="DNA-binding region" description="OmpR/PhoB-type" evidence="2">
    <location>
        <begin position="129"/>
        <end position="234"/>
    </location>
</feature>
<dbReference type="SMART" id="SM00862">
    <property type="entry name" value="Trans_reg_C"/>
    <property type="match status" value="1"/>
</dbReference>
<dbReference type="Pfam" id="PF00498">
    <property type="entry name" value="FHA"/>
    <property type="match status" value="1"/>
</dbReference>
<dbReference type="CDD" id="cd00383">
    <property type="entry name" value="trans_reg_C"/>
    <property type="match status" value="1"/>
</dbReference>
<gene>
    <name evidence="5" type="ORF">J2Z49_000254</name>
</gene>
<dbReference type="PROSITE" id="PS51755">
    <property type="entry name" value="OMPR_PHOB"/>
    <property type="match status" value="1"/>
</dbReference>
<sequence>MKGCKPFVIVVTGEPYESGSRIYLPFKEFLLGRSWGTIRPDVSFASQYISRKHALINYENCQFTITDLGSKHGTQINNYDLVPYRPVLLKHGDQIGLAKGTVVLSFNNADESESGDTVEFTGSVSENPTGGAELASPIVVNIQRREVLVDGKPVPLFGKEIELIMLLYQNRNKAVSYDEIRKKVWPERPANLTTGVPDVGNDEINALVYRLRKRLDKYGRQIVTIPRYGYMLDFYR</sequence>
<accession>A0ABU0AXF7</accession>
<dbReference type="InterPro" id="IPR050923">
    <property type="entry name" value="Cell_Proc_Reg/RNA_Proc"/>
</dbReference>
<keyword evidence="1 2" id="KW-0238">DNA-binding</keyword>
<dbReference type="Gene3D" id="1.10.10.10">
    <property type="entry name" value="Winged helix-like DNA-binding domain superfamily/Winged helix DNA-binding domain"/>
    <property type="match status" value="1"/>
</dbReference>
<dbReference type="InterPro" id="IPR008984">
    <property type="entry name" value="SMAD_FHA_dom_sf"/>
</dbReference>
<evidence type="ECO:0000259" key="4">
    <source>
        <dbReference type="PROSITE" id="PS51755"/>
    </source>
</evidence>
<feature type="domain" description="OmpR/PhoB-type" evidence="4">
    <location>
        <begin position="129"/>
        <end position="234"/>
    </location>
</feature>
<evidence type="ECO:0000256" key="1">
    <source>
        <dbReference type="ARBA" id="ARBA00023125"/>
    </source>
</evidence>
<feature type="domain" description="FHA" evidence="3">
    <location>
        <begin position="29"/>
        <end position="81"/>
    </location>
</feature>
<comment type="caution">
    <text evidence="5">The sequence shown here is derived from an EMBL/GenBank/DDBJ whole genome shotgun (WGS) entry which is preliminary data.</text>
</comment>
<dbReference type="PROSITE" id="PS50006">
    <property type="entry name" value="FHA_DOMAIN"/>
    <property type="match status" value="1"/>
</dbReference>
<protein>
    <submittedName>
        <fullName evidence="5">PSer/pThr/pTyr-binding forkhead associated (FHA) protein</fullName>
    </submittedName>
</protein>
<keyword evidence="6" id="KW-1185">Reference proteome</keyword>
<dbReference type="PANTHER" id="PTHR23308">
    <property type="entry name" value="NUCLEAR INHIBITOR OF PROTEIN PHOSPHATASE-1"/>
    <property type="match status" value="1"/>
</dbReference>
<dbReference type="Proteomes" id="UP001225644">
    <property type="component" value="Unassembled WGS sequence"/>
</dbReference>
<organism evidence="5 6">
    <name type="scientific">Desulfofundulus luciae</name>
    <dbReference type="NCBI Taxonomy" id="74702"/>
    <lineage>
        <taxon>Bacteria</taxon>
        <taxon>Bacillati</taxon>
        <taxon>Bacillota</taxon>
        <taxon>Clostridia</taxon>
        <taxon>Eubacteriales</taxon>
        <taxon>Peptococcaceae</taxon>
        <taxon>Desulfofundulus</taxon>
    </lineage>
</organism>
<proteinExistence type="predicted"/>
<dbReference type="SUPFAM" id="SSF46894">
    <property type="entry name" value="C-terminal effector domain of the bipartite response regulators"/>
    <property type="match status" value="1"/>
</dbReference>
<evidence type="ECO:0000313" key="6">
    <source>
        <dbReference type="Proteomes" id="UP001225644"/>
    </source>
</evidence>
<dbReference type="InterPro" id="IPR001867">
    <property type="entry name" value="OmpR/PhoB-type_DNA-bd"/>
</dbReference>
<dbReference type="CDD" id="cd00060">
    <property type="entry name" value="FHA"/>
    <property type="match status" value="1"/>
</dbReference>
<dbReference type="RefSeq" id="WP_307399109.1">
    <property type="nucleotide sequence ID" value="NZ_JAUSUX010000001.1"/>
</dbReference>
<dbReference type="SMART" id="SM00240">
    <property type="entry name" value="FHA"/>
    <property type="match status" value="1"/>
</dbReference>
<dbReference type="InterPro" id="IPR036388">
    <property type="entry name" value="WH-like_DNA-bd_sf"/>
</dbReference>
<evidence type="ECO:0000313" key="5">
    <source>
        <dbReference type="EMBL" id="MDQ0285164.1"/>
    </source>
</evidence>
<name>A0ABU0AXF7_9FIRM</name>
<dbReference type="Pfam" id="PF00486">
    <property type="entry name" value="Trans_reg_C"/>
    <property type="match status" value="1"/>
</dbReference>
<reference evidence="5 6" key="1">
    <citation type="submission" date="2023-07" db="EMBL/GenBank/DDBJ databases">
        <title>Genomic Encyclopedia of Type Strains, Phase IV (KMG-IV): sequencing the most valuable type-strain genomes for metagenomic binning, comparative biology and taxonomic classification.</title>
        <authorList>
            <person name="Goeker M."/>
        </authorList>
    </citation>
    <scope>NUCLEOTIDE SEQUENCE [LARGE SCALE GENOMIC DNA]</scope>
    <source>
        <strain evidence="5 6">DSM 12396</strain>
    </source>
</reference>
<dbReference type="Gene3D" id="2.60.200.20">
    <property type="match status" value="1"/>
</dbReference>
<evidence type="ECO:0000256" key="2">
    <source>
        <dbReference type="PROSITE-ProRule" id="PRU01091"/>
    </source>
</evidence>
<dbReference type="InterPro" id="IPR016032">
    <property type="entry name" value="Sig_transdc_resp-reg_C-effctor"/>
</dbReference>
<evidence type="ECO:0000259" key="3">
    <source>
        <dbReference type="PROSITE" id="PS50006"/>
    </source>
</evidence>
<dbReference type="SUPFAM" id="SSF49879">
    <property type="entry name" value="SMAD/FHA domain"/>
    <property type="match status" value="1"/>
</dbReference>
<dbReference type="EMBL" id="JAUSUX010000001">
    <property type="protein sequence ID" value="MDQ0285164.1"/>
    <property type="molecule type" value="Genomic_DNA"/>
</dbReference>
<dbReference type="InterPro" id="IPR000253">
    <property type="entry name" value="FHA_dom"/>
</dbReference>